<keyword evidence="1" id="KW-0472">Membrane</keyword>
<dbReference type="AlphaFoldDB" id="A0A1I3FE16"/>
<dbReference type="InterPro" id="IPR011622">
    <property type="entry name" value="7TMR_DISM_rcpt_extracell_dom2"/>
</dbReference>
<dbReference type="Proteomes" id="UP000199287">
    <property type="component" value="Unassembled WGS sequence"/>
</dbReference>
<dbReference type="InterPro" id="IPR011623">
    <property type="entry name" value="7TMR_DISM_rcpt_extracell_dom1"/>
</dbReference>
<feature type="transmembrane region" description="Helical" evidence="1">
    <location>
        <begin position="344"/>
        <end position="362"/>
    </location>
</feature>
<dbReference type="GO" id="GO:0052621">
    <property type="term" value="F:diguanylate cyclase activity"/>
    <property type="evidence" value="ECO:0007669"/>
    <property type="project" value="TreeGrafter"/>
</dbReference>
<dbReference type="InterPro" id="IPR043128">
    <property type="entry name" value="Rev_trsase/Diguanyl_cyclase"/>
</dbReference>
<feature type="transmembrane region" description="Helical" evidence="1">
    <location>
        <begin position="315"/>
        <end position="337"/>
    </location>
</feature>
<feature type="domain" description="GGDEF" evidence="2">
    <location>
        <begin position="448"/>
        <end position="581"/>
    </location>
</feature>
<dbReference type="EMBL" id="FOQA01000006">
    <property type="protein sequence ID" value="SFI09473.1"/>
    <property type="molecule type" value="Genomic_DNA"/>
</dbReference>
<feature type="transmembrane region" description="Helical" evidence="1">
    <location>
        <begin position="289"/>
        <end position="309"/>
    </location>
</feature>
<accession>A0A1I3FE16</accession>
<dbReference type="InterPro" id="IPR000160">
    <property type="entry name" value="GGDEF_dom"/>
</dbReference>
<sequence>MKTKIIIGIWIGMMILNGWITVGATADINNKSPLMVGETAQFLVDPSGEVVFEEMIAHEDSDFFEFQNHGSRVFQFGLTKDVHWIRFKANDFDKKITETCDQYLLYFDYSGIESVELYIPIQDREKTRYVQFLGGFRHPGIQDETGYIFPVFRLPRNIDPEKYVYGKVESIYSKNFSIGLVEETYFSRTQHLLLMSLSFIYGAMLAMMFYNMVLYFAMKDKMYLYYVGYILFMTIYQMSVTGILKMVNFNLGEVLELYTLAATFVAIVFALLFAWSFINLPAFVPKAKYPVYGSFCICGVGILLVLSGNQYYANGLAYLMGTALPFLLLTTAITAYYKGQIISKYYIIATAVLFTTVIAYVLRGLGYLEHNLVTAHAVTASVGIESILLSFALADRIRLLRKHREQADQRATELTHISMTDSLTGVFNRRYFDTALSKLQENTDRMKNRVALIYIDIDFFKKFNDTYGHPKGDCVLRALAKVIRKNIREEDAACRIGGEEFAVVFYHIDENKTAQIAERIRENFEKTDFSDIAPKIPTVTVSIGVAGLRNDETIEAWVGRTDEALYQAKATGRNRVVVSGEETY</sequence>
<feature type="transmembrane region" description="Helical" evidence="1">
    <location>
        <begin position="223"/>
        <end position="245"/>
    </location>
</feature>
<dbReference type="CDD" id="cd01949">
    <property type="entry name" value="GGDEF"/>
    <property type="match status" value="1"/>
</dbReference>
<keyword evidence="1" id="KW-1133">Transmembrane helix</keyword>
<dbReference type="InterPro" id="IPR029787">
    <property type="entry name" value="Nucleotide_cyclase"/>
</dbReference>
<organism evidence="3 4">
    <name type="scientific">Tindallia magadiensis</name>
    <dbReference type="NCBI Taxonomy" id="69895"/>
    <lineage>
        <taxon>Bacteria</taxon>
        <taxon>Bacillati</taxon>
        <taxon>Bacillota</taxon>
        <taxon>Clostridia</taxon>
        <taxon>Peptostreptococcales</taxon>
        <taxon>Tindalliaceae</taxon>
        <taxon>Tindallia</taxon>
    </lineage>
</organism>
<protein>
    <submittedName>
        <fullName evidence="3">Diguanylate cyclase (GGDEF) domain-containing protein</fullName>
    </submittedName>
</protein>
<evidence type="ECO:0000313" key="3">
    <source>
        <dbReference type="EMBL" id="SFI09473.1"/>
    </source>
</evidence>
<keyword evidence="4" id="KW-1185">Reference proteome</keyword>
<feature type="transmembrane region" description="Helical" evidence="1">
    <location>
        <begin position="192"/>
        <end position="216"/>
    </location>
</feature>
<name>A0A1I3FE16_9FIRM</name>
<dbReference type="FunFam" id="3.30.70.270:FF:000001">
    <property type="entry name" value="Diguanylate cyclase domain protein"/>
    <property type="match status" value="1"/>
</dbReference>
<dbReference type="STRING" id="69895.SAMN05192551_106122"/>
<feature type="transmembrane region" description="Helical" evidence="1">
    <location>
        <begin position="7"/>
        <end position="26"/>
    </location>
</feature>
<feature type="transmembrane region" description="Helical" evidence="1">
    <location>
        <begin position="374"/>
        <end position="394"/>
    </location>
</feature>
<dbReference type="Gene3D" id="3.30.70.270">
    <property type="match status" value="1"/>
</dbReference>
<gene>
    <name evidence="3" type="ORF">SAMN05192551_106122</name>
</gene>
<dbReference type="PROSITE" id="PS50887">
    <property type="entry name" value="GGDEF"/>
    <property type="match status" value="1"/>
</dbReference>
<dbReference type="RefSeq" id="WP_093372495.1">
    <property type="nucleotide sequence ID" value="NZ_FOQA01000006.1"/>
</dbReference>
<dbReference type="Pfam" id="PF07695">
    <property type="entry name" value="7TMR-DISM_7TM"/>
    <property type="match status" value="1"/>
</dbReference>
<dbReference type="PANTHER" id="PTHR45138">
    <property type="entry name" value="REGULATORY COMPONENTS OF SENSORY TRANSDUCTION SYSTEM"/>
    <property type="match status" value="1"/>
</dbReference>
<dbReference type="OrthoDB" id="9804955at2"/>
<evidence type="ECO:0000259" key="2">
    <source>
        <dbReference type="PROSITE" id="PS50887"/>
    </source>
</evidence>
<feature type="transmembrane region" description="Helical" evidence="1">
    <location>
        <begin position="257"/>
        <end position="277"/>
    </location>
</feature>
<dbReference type="SUPFAM" id="SSF55073">
    <property type="entry name" value="Nucleotide cyclase"/>
    <property type="match status" value="1"/>
</dbReference>
<keyword evidence="1" id="KW-0812">Transmembrane</keyword>
<evidence type="ECO:0000313" key="4">
    <source>
        <dbReference type="Proteomes" id="UP000199287"/>
    </source>
</evidence>
<dbReference type="Pfam" id="PF00990">
    <property type="entry name" value="GGDEF"/>
    <property type="match status" value="1"/>
</dbReference>
<evidence type="ECO:0000256" key="1">
    <source>
        <dbReference type="SAM" id="Phobius"/>
    </source>
</evidence>
<dbReference type="InterPro" id="IPR050469">
    <property type="entry name" value="Diguanylate_Cyclase"/>
</dbReference>
<dbReference type="Pfam" id="PF07696">
    <property type="entry name" value="7TMR-DISMED2"/>
    <property type="match status" value="1"/>
</dbReference>
<dbReference type="PANTHER" id="PTHR45138:SF9">
    <property type="entry name" value="DIGUANYLATE CYCLASE DGCM-RELATED"/>
    <property type="match status" value="1"/>
</dbReference>
<dbReference type="NCBIfam" id="TIGR00254">
    <property type="entry name" value="GGDEF"/>
    <property type="match status" value="1"/>
</dbReference>
<dbReference type="Gene3D" id="2.60.40.2380">
    <property type="match status" value="1"/>
</dbReference>
<dbReference type="SMART" id="SM00267">
    <property type="entry name" value="GGDEF"/>
    <property type="match status" value="1"/>
</dbReference>
<reference evidence="4" key="1">
    <citation type="submission" date="2016-10" db="EMBL/GenBank/DDBJ databases">
        <authorList>
            <person name="Varghese N."/>
            <person name="Submissions S."/>
        </authorList>
    </citation>
    <scope>NUCLEOTIDE SEQUENCE [LARGE SCALE GENOMIC DNA]</scope>
    <source>
        <strain evidence="4">Z-7934</strain>
    </source>
</reference>
<proteinExistence type="predicted"/>